<comment type="caution">
    <text evidence="1">The sequence shown here is derived from an EMBL/GenBank/DDBJ whole genome shotgun (WGS) entry which is preliminary data.</text>
</comment>
<accession>L7FEN0</accession>
<name>L7FEN0_STRT8</name>
<organism evidence="1 2">
    <name type="scientific">Streptomyces turgidiscabies (strain Car8)</name>
    <dbReference type="NCBI Taxonomy" id="698760"/>
    <lineage>
        <taxon>Bacteria</taxon>
        <taxon>Bacillati</taxon>
        <taxon>Actinomycetota</taxon>
        <taxon>Actinomycetes</taxon>
        <taxon>Kitasatosporales</taxon>
        <taxon>Streptomycetaceae</taxon>
        <taxon>Streptomyces</taxon>
    </lineage>
</organism>
<dbReference type="Proteomes" id="UP000010931">
    <property type="component" value="Unassembled WGS sequence"/>
</dbReference>
<evidence type="ECO:0000313" key="2">
    <source>
        <dbReference type="Proteomes" id="UP000010931"/>
    </source>
</evidence>
<keyword evidence="2" id="KW-1185">Reference proteome</keyword>
<reference evidence="1 2" key="1">
    <citation type="journal article" date="2011" name="Plasmid">
        <title>Streptomyces turgidiscabies Car8 contains a modular pathogenicity island that shares virulence genes with other actinobacterial plant pathogens.</title>
        <authorList>
            <person name="Huguet-Tapia J.C."/>
            <person name="Badger J.H."/>
            <person name="Loria R."/>
            <person name="Pettis G.S."/>
        </authorList>
    </citation>
    <scope>NUCLEOTIDE SEQUENCE [LARGE SCALE GENOMIC DNA]</scope>
    <source>
        <strain evidence="1 2">Car8</strain>
    </source>
</reference>
<dbReference type="AlphaFoldDB" id="L7FEN0"/>
<sequence length="60" mass="6442">MTVAASLVVRGTAGVFRRPDPVVVWGSAQSSLPGQRQVDGCSGPVVDCRSHVRRQKRKPV</sequence>
<dbReference type="EMBL" id="AEJB01000131">
    <property type="protein sequence ID" value="ELP69649.1"/>
    <property type="molecule type" value="Genomic_DNA"/>
</dbReference>
<gene>
    <name evidence="1" type="ORF">STRTUCAR8_02687</name>
</gene>
<protein>
    <submittedName>
        <fullName evidence="1">Uncharacterized protein</fullName>
    </submittedName>
</protein>
<evidence type="ECO:0000313" key="1">
    <source>
        <dbReference type="EMBL" id="ELP69649.1"/>
    </source>
</evidence>
<proteinExistence type="predicted"/>